<dbReference type="InterPro" id="IPR050196">
    <property type="entry name" value="Cytochrome_P450_Monoox"/>
</dbReference>
<keyword evidence="9" id="KW-0732">Signal</keyword>
<comment type="cofactor">
    <cofactor evidence="7">
        <name>heme</name>
        <dbReference type="ChEBI" id="CHEBI:30413"/>
    </cofactor>
</comment>
<keyword evidence="2 7" id="KW-0349">Heme</keyword>
<dbReference type="InterPro" id="IPR002401">
    <property type="entry name" value="Cyt_P450_E_grp-I"/>
</dbReference>
<dbReference type="Gene3D" id="1.10.630.10">
    <property type="entry name" value="Cytochrome P450"/>
    <property type="match status" value="1"/>
</dbReference>
<evidence type="ECO:0000256" key="5">
    <source>
        <dbReference type="ARBA" id="ARBA00023004"/>
    </source>
</evidence>
<dbReference type="GO" id="GO:0020037">
    <property type="term" value="F:heme binding"/>
    <property type="evidence" value="ECO:0007669"/>
    <property type="project" value="InterPro"/>
</dbReference>
<dbReference type="OrthoDB" id="1470350at2759"/>
<protein>
    <submittedName>
        <fullName evidence="10">Cytochrome P450</fullName>
    </submittedName>
</protein>
<proteinExistence type="inferred from homology"/>
<organism evidence="10 11">
    <name type="scientific">Gigaspora margarita</name>
    <dbReference type="NCBI Taxonomy" id="4874"/>
    <lineage>
        <taxon>Eukaryota</taxon>
        <taxon>Fungi</taxon>
        <taxon>Fungi incertae sedis</taxon>
        <taxon>Mucoromycota</taxon>
        <taxon>Glomeromycotina</taxon>
        <taxon>Glomeromycetes</taxon>
        <taxon>Diversisporales</taxon>
        <taxon>Gigasporaceae</taxon>
        <taxon>Gigaspora</taxon>
    </lineage>
</organism>
<dbReference type="PRINTS" id="PR00385">
    <property type="entry name" value="P450"/>
</dbReference>
<keyword evidence="6 8" id="KW-0503">Monooxygenase</keyword>
<evidence type="ECO:0000256" key="6">
    <source>
        <dbReference type="ARBA" id="ARBA00023033"/>
    </source>
</evidence>
<keyword evidence="11" id="KW-1185">Reference proteome</keyword>
<evidence type="ECO:0000313" key="10">
    <source>
        <dbReference type="EMBL" id="KAF0485743.1"/>
    </source>
</evidence>
<dbReference type="InterPro" id="IPR001128">
    <property type="entry name" value="Cyt_P450"/>
</dbReference>
<name>A0A8H4AEI9_GIGMA</name>
<dbReference type="GO" id="GO:0016705">
    <property type="term" value="F:oxidoreductase activity, acting on paired donors, with incorporation or reduction of molecular oxygen"/>
    <property type="evidence" value="ECO:0007669"/>
    <property type="project" value="InterPro"/>
</dbReference>
<dbReference type="GO" id="GO:0005506">
    <property type="term" value="F:iron ion binding"/>
    <property type="evidence" value="ECO:0007669"/>
    <property type="project" value="InterPro"/>
</dbReference>
<sequence length="478" mass="55301">MSFWIFVAVAIILYIVYKSLNARTPDGLKDVHTISSFHLFKSAIKKRGGTDQMYLDFQEYFERDGVVKFFIKGKWICLISDPIIVKNMLLRPDTFPKLDLKEYSPIYSRHLGVNVVHSNGDIWKRYRRVCNPAFKTIPVHFFVETGLKLMNVLERIDNKPIEVMDLMQRFTLDALGKTAFGFDFNNLEDPNNPYVTTYNDVYQGLIHNTFVNIFPLERIPFWLNRAFKKIDKLHNLFDEIIKNKHKFIAAGKSNGDLLELMIKACEDQNNANLTDVELRHNLSIFMFAGHETTADALSTLLYLLAVHKDIQQKAREEVIGILGDSSTPSAEQLKSLKYINMLIYENLRMYPSVPIFSLRKLSEDLKCKNNIIPAGTVIGIYPYGIHHSPTLWENPGKFIPERFENKNLENLEFYGFGGGSRMCLGNNFSLLEQRILVCLLLRKYELSLAPNSIHKDGLKIKRMTEPFPIELVFKRRNE</sequence>
<dbReference type="AlphaFoldDB" id="A0A8H4AEI9"/>
<keyword evidence="4 8" id="KW-0560">Oxidoreductase</keyword>
<evidence type="ECO:0000256" key="4">
    <source>
        <dbReference type="ARBA" id="ARBA00023002"/>
    </source>
</evidence>
<evidence type="ECO:0000256" key="9">
    <source>
        <dbReference type="SAM" id="SignalP"/>
    </source>
</evidence>
<evidence type="ECO:0000256" key="2">
    <source>
        <dbReference type="ARBA" id="ARBA00022617"/>
    </source>
</evidence>
<feature type="signal peptide" evidence="9">
    <location>
        <begin position="1"/>
        <end position="22"/>
    </location>
</feature>
<evidence type="ECO:0000313" key="11">
    <source>
        <dbReference type="Proteomes" id="UP000439903"/>
    </source>
</evidence>
<dbReference type="GO" id="GO:0004497">
    <property type="term" value="F:monooxygenase activity"/>
    <property type="evidence" value="ECO:0007669"/>
    <property type="project" value="UniProtKB-KW"/>
</dbReference>
<keyword evidence="3 7" id="KW-0479">Metal-binding</keyword>
<dbReference type="Pfam" id="PF00067">
    <property type="entry name" value="p450"/>
    <property type="match status" value="1"/>
</dbReference>
<gene>
    <name evidence="10" type="ORF">F8M41_022768</name>
</gene>
<dbReference type="PROSITE" id="PS00086">
    <property type="entry name" value="CYTOCHROME_P450"/>
    <property type="match status" value="1"/>
</dbReference>
<evidence type="ECO:0000256" key="1">
    <source>
        <dbReference type="ARBA" id="ARBA00010617"/>
    </source>
</evidence>
<keyword evidence="5 7" id="KW-0408">Iron</keyword>
<dbReference type="PANTHER" id="PTHR24291:SF50">
    <property type="entry name" value="BIFUNCTIONAL ALBAFLAVENONE MONOOXYGENASE_TERPENE SYNTHASE"/>
    <property type="match status" value="1"/>
</dbReference>
<feature type="binding site" description="axial binding residue" evidence="7">
    <location>
        <position position="423"/>
    </location>
    <ligand>
        <name>heme</name>
        <dbReference type="ChEBI" id="CHEBI:30413"/>
    </ligand>
    <ligandPart>
        <name>Fe</name>
        <dbReference type="ChEBI" id="CHEBI:18248"/>
    </ligandPart>
</feature>
<dbReference type="PANTHER" id="PTHR24291">
    <property type="entry name" value="CYTOCHROME P450 FAMILY 4"/>
    <property type="match status" value="1"/>
</dbReference>
<evidence type="ECO:0000256" key="3">
    <source>
        <dbReference type="ARBA" id="ARBA00022723"/>
    </source>
</evidence>
<dbReference type="Proteomes" id="UP000439903">
    <property type="component" value="Unassembled WGS sequence"/>
</dbReference>
<dbReference type="EMBL" id="WTPW01000718">
    <property type="protein sequence ID" value="KAF0485743.1"/>
    <property type="molecule type" value="Genomic_DNA"/>
</dbReference>
<reference evidence="10 11" key="1">
    <citation type="journal article" date="2019" name="Environ. Microbiol.">
        <title>At the nexus of three kingdoms: the genome of the mycorrhizal fungus Gigaspora margarita provides insights into plant, endobacterial and fungal interactions.</title>
        <authorList>
            <person name="Venice F."/>
            <person name="Ghignone S."/>
            <person name="Salvioli di Fossalunga A."/>
            <person name="Amselem J."/>
            <person name="Novero M."/>
            <person name="Xianan X."/>
            <person name="Sedzielewska Toro K."/>
            <person name="Morin E."/>
            <person name="Lipzen A."/>
            <person name="Grigoriev I.V."/>
            <person name="Henrissat B."/>
            <person name="Martin F.M."/>
            <person name="Bonfante P."/>
        </authorList>
    </citation>
    <scope>NUCLEOTIDE SEQUENCE [LARGE SCALE GENOMIC DNA]</scope>
    <source>
        <strain evidence="10 11">BEG34</strain>
    </source>
</reference>
<comment type="similarity">
    <text evidence="1 8">Belongs to the cytochrome P450 family.</text>
</comment>
<dbReference type="PRINTS" id="PR00463">
    <property type="entry name" value="EP450I"/>
</dbReference>
<feature type="chain" id="PRO_5034686271" evidence="9">
    <location>
        <begin position="23"/>
        <end position="478"/>
    </location>
</feature>
<accession>A0A8H4AEI9</accession>
<dbReference type="InterPro" id="IPR036396">
    <property type="entry name" value="Cyt_P450_sf"/>
</dbReference>
<dbReference type="SUPFAM" id="SSF48264">
    <property type="entry name" value="Cytochrome P450"/>
    <property type="match status" value="1"/>
</dbReference>
<comment type="caution">
    <text evidence="10">The sequence shown here is derived from an EMBL/GenBank/DDBJ whole genome shotgun (WGS) entry which is preliminary data.</text>
</comment>
<dbReference type="InterPro" id="IPR017972">
    <property type="entry name" value="Cyt_P450_CS"/>
</dbReference>
<evidence type="ECO:0000256" key="7">
    <source>
        <dbReference type="PIRSR" id="PIRSR602401-1"/>
    </source>
</evidence>
<evidence type="ECO:0000256" key="8">
    <source>
        <dbReference type="RuleBase" id="RU000461"/>
    </source>
</evidence>